<gene>
    <name evidence="6" type="ORF">PHYBLDRAFT_112086</name>
</gene>
<keyword evidence="2" id="KW-0479">Metal-binding</keyword>
<dbReference type="AlphaFoldDB" id="A0A162PVF9"/>
<dbReference type="FunFam" id="3.60.15.10:FF:000017">
    <property type="entry name" value="Lactamase beta 2"/>
    <property type="match status" value="1"/>
</dbReference>
<reference evidence="7" key="1">
    <citation type="submission" date="2015-06" db="EMBL/GenBank/DDBJ databases">
        <title>Expansion of signal transduction pathways in fungi by whole-genome duplication.</title>
        <authorList>
            <consortium name="DOE Joint Genome Institute"/>
            <person name="Corrochano L.M."/>
            <person name="Kuo A."/>
            <person name="Marcet-Houben M."/>
            <person name="Polaino S."/>
            <person name="Salamov A."/>
            <person name="Villalobos J.M."/>
            <person name="Alvarez M.I."/>
            <person name="Avalos J."/>
            <person name="Benito E.P."/>
            <person name="Benoit I."/>
            <person name="Burger G."/>
            <person name="Camino L.P."/>
            <person name="Canovas D."/>
            <person name="Cerda-Olmedo E."/>
            <person name="Cheng J.-F."/>
            <person name="Dominguez A."/>
            <person name="Elias M."/>
            <person name="Eslava A.P."/>
            <person name="Glaser F."/>
            <person name="Grimwood J."/>
            <person name="Gutierrez G."/>
            <person name="Heitman J."/>
            <person name="Henrissat B."/>
            <person name="Iturriaga E.A."/>
            <person name="Lang B.F."/>
            <person name="Lavin J.L."/>
            <person name="Lee S."/>
            <person name="Li W."/>
            <person name="Lindquist E."/>
            <person name="Lopez-Garcia S."/>
            <person name="Luque E.M."/>
            <person name="Marcos A.T."/>
            <person name="Martin J."/>
            <person name="McCluskey K."/>
            <person name="Medina H.R."/>
            <person name="Miralles-Duran A."/>
            <person name="Miyazaki A."/>
            <person name="Munoz-Torres E."/>
            <person name="Oguiza J.A."/>
            <person name="Ohm R."/>
            <person name="Olmedo M."/>
            <person name="Orejas M."/>
            <person name="Ortiz-Castellanos L."/>
            <person name="Pisabarro A.G."/>
            <person name="Rodriguez-Romero J."/>
            <person name="Ruiz-Herrera J."/>
            <person name="Ruiz-Vazquez R."/>
            <person name="Sanz C."/>
            <person name="Schackwitz W."/>
            <person name="Schmutz J."/>
            <person name="Shahriari M."/>
            <person name="Shelest E."/>
            <person name="Silva-Franco F."/>
            <person name="Soanes D."/>
            <person name="Syed K."/>
            <person name="Tagua V.G."/>
            <person name="Talbot N.J."/>
            <person name="Thon M."/>
            <person name="De vries R.P."/>
            <person name="Wiebenga A."/>
            <person name="Yadav J.S."/>
            <person name="Braun E.L."/>
            <person name="Baker S."/>
            <person name="Garre V."/>
            <person name="Horwitz B."/>
            <person name="Torres-Martinez S."/>
            <person name="Idnurm A."/>
            <person name="Herrera-Estrella A."/>
            <person name="Gabaldon T."/>
            <person name="Grigoriev I.V."/>
        </authorList>
    </citation>
    <scope>NUCLEOTIDE SEQUENCE [LARGE SCALE GENOMIC DNA]</scope>
    <source>
        <strain evidence="7">NRRL 1555(-)</strain>
    </source>
</reference>
<dbReference type="Gene3D" id="3.60.15.10">
    <property type="entry name" value="Ribonuclease Z/Hydroxyacylglutathione hydrolase-like"/>
    <property type="match status" value="1"/>
</dbReference>
<evidence type="ECO:0000256" key="3">
    <source>
        <dbReference type="ARBA" id="ARBA00022801"/>
    </source>
</evidence>
<evidence type="ECO:0000313" key="7">
    <source>
        <dbReference type="Proteomes" id="UP000077315"/>
    </source>
</evidence>
<dbReference type="GO" id="GO:0044550">
    <property type="term" value="P:secondary metabolite biosynthetic process"/>
    <property type="evidence" value="ECO:0007669"/>
    <property type="project" value="TreeGrafter"/>
</dbReference>
<feature type="domain" description="Metallo-beta-lactamase" evidence="5">
    <location>
        <begin position="33"/>
        <end position="206"/>
    </location>
</feature>
<dbReference type="InterPro" id="IPR041516">
    <property type="entry name" value="LACTB2_WH"/>
</dbReference>
<dbReference type="InterPro" id="IPR001279">
    <property type="entry name" value="Metallo-B-lactamas"/>
</dbReference>
<dbReference type="Proteomes" id="UP000077315">
    <property type="component" value="Unassembled WGS sequence"/>
</dbReference>
<keyword evidence="3" id="KW-0378">Hydrolase</keyword>
<dbReference type="OrthoDB" id="17458at2759"/>
<dbReference type="SMART" id="SM00849">
    <property type="entry name" value="Lactamase_B"/>
    <property type="match status" value="1"/>
</dbReference>
<dbReference type="VEuPathDB" id="FungiDB:PHYBLDRAFT_112086"/>
<dbReference type="InterPro" id="IPR036866">
    <property type="entry name" value="RibonucZ/Hydroxyglut_hydro"/>
</dbReference>
<dbReference type="Gene3D" id="1.10.10.10">
    <property type="entry name" value="Winged helix-like DNA-binding domain superfamily/Winged helix DNA-binding domain"/>
    <property type="match status" value="1"/>
</dbReference>
<name>A0A162PVF9_PHYB8</name>
<organism evidence="6 7">
    <name type="scientific">Phycomyces blakesleeanus (strain ATCC 8743b / DSM 1359 / FGSC 10004 / NBRC 33097 / NRRL 1555)</name>
    <dbReference type="NCBI Taxonomy" id="763407"/>
    <lineage>
        <taxon>Eukaryota</taxon>
        <taxon>Fungi</taxon>
        <taxon>Fungi incertae sedis</taxon>
        <taxon>Mucoromycota</taxon>
        <taxon>Mucoromycotina</taxon>
        <taxon>Mucoromycetes</taxon>
        <taxon>Mucorales</taxon>
        <taxon>Phycomycetaceae</taxon>
        <taxon>Phycomyces</taxon>
    </lineage>
</organism>
<evidence type="ECO:0000256" key="1">
    <source>
        <dbReference type="ARBA" id="ARBA00006759"/>
    </source>
</evidence>
<dbReference type="Pfam" id="PF17778">
    <property type="entry name" value="WHD_BLACT"/>
    <property type="match status" value="1"/>
</dbReference>
<comment type="similarity">
    <text evidence="1">Belongs to the metallo-beta-lactamase superfamily. Glyoxalase II family.</text>
</comment>
<dbReference type="STRING" id="763407.A0A162PVF9"/>
<proteinExistence type="inferred from homology"/>
<dbReference type="PANTHER" id="PTHR23131:SF0">
    <property type="entry name" value="ENDORIBONUCLEASE LACTB2"/>
    <property type="match status" value="1"/>
</dbReference>
<dbReference type="InterPro" id="IPR047921">
    <property type="entry name" value="LACTB2-like_MBL-fold"/>
</dbReference>
<dbReference type="InterPro" id="IPR036388">
    <property type="entry name" value="WH-like_DNA-bd_sf"/>
</dbReference>
<accession>A0A162PVF9</accession>
<dbReference type="InterPro" id="IPR050662">
    <property type="entry name" value="Sec-metab_biosynth-thioest"/>
</dbReference>
<dbReference type="InParanoid" id="A0A162PVF9"/>
<evidence type="ECO:0000256" key="2">
    <source>
        <dbReference type="ARBA" id="ARBA00022723"/>
    </source>
</evidence>
<evidence type="ECO:0000313" key="6">
    <source>
        <dbReference type="EMBL" id="OAD74406.1"/>
    </source>
</evidence>
<dbReference type="GO" id="GO:0016787">
    <property type="term" value="F:hydrolase activity"/>
    <property type="evidence" value="ECO:0007669"/>
    <property type="project" value="UniProtKB-KW"/>
</dbReference>
<dbReference type="EMBL" id="KV440979">
    <property type="protein sequence ID" value="OAD74406.1"/>
    <property type="molecule type" value="Genomic_DNA"/>
</dbReference>
<dbReference type="GeneID" id="28989168"/>
<dbReference type="SUPFAM" id="SSF56281">
    <property type="entry name" value="Metallo-hydrolase/oxidoreductase"/>
    <property type="match status" value="1"/>
</dbReference>
<dbReference type="RefSeq" id="XP_018292446.1">
    <property type="nucleotide sequence ID" value="XM_018428262.1"/>
</dbReference>
<sequence length="305" mass="34101">MTEVLVPLPTFGRLSERVWRVLGLNPGKFTLQGTNTYLVGKGPQKILVDSGQGIPKYIDLLEDSLKSISPDAYISDVLLTHGHHDHCGGVNDLLSSSINKKHPIRFHKYPLPLGADKTSTSDLSSFTIYPLTNNQIFKAESATLKVIHTPGHTKDHCTLWLEEEKSLFSADCALGQGTAVFEDLSEYICGLKYLATLKPIQLYPGHGPVVKDGVKKINELIQHRQERENQIVSLLKSDQTKNWTAFDIVGVLYKDYPESLHLPAVRGILLHLEKLRDENKVKLSNESTSETDISKLARNEWVLVK</sequence>
<keyword evidence="7" id="KW-1185">Reference proteome</keyword>
<dbReference type="PANTHER" id="PTHR23131">
    <property type="entry name" value="ENDORIBONUCLEASE LACTB2"/>
    <property type="match status" value="1"/>
</dbReference>
<evidence type="ECO:0000259" key="5">
    <source>
        <dbReference type="SMART" id="SM00849"/>
    </source>
</evidence>
<evidence type="ECO:0000256" key="4">
    <source>
        <dbReference type="ARBA" id="ARBA00022833"/>
    </source>
</evidence>
<dbReference type="Pfam" id="PF00753">
    <property type="entry name" value="Lactamase_B"/>
    <property type="match status" value="1"/>
</dbReference>
<dbReference type="GO" id="GO:0046872">
    <property type="term" value="F:metal ion binding"/>
    <property type="evidence" value="ECO:0007669"/>
    <property type="project" value="UniProtKB-KW"/>
</dbReference>
<dbReference type="CDD" id="cd07722">
    <property type="entry name" value="LACTB2-like_MBL-fold"/>
    <property type="match status" value="1"/>
</dbReference>
<keyword evidence="4" id="KW-0862">Zinc</keyword>
<protein>
    <recommendedName>
        <fullName evidence="5">Metallo-beta-lactamase domain-containing protein</fullName>
    </recommendedName>
</protein>